<name>A0AAE6IS15_TREPH</name>
<dbReference type="EMBL" id="CP042817">
    <property type="protein sequence ID" value="QEJ97295.1"/>
    <property type="molecule type" value="Genomic_DNA"/>
</dbReference>
<gene>
    <name evidence="1" type="ORF">FUT82_04360</name>
</gene>
<evidence type="ECO:0000313" key="2">
    <source>
        <dbReference type="Proteomes" id="UP000323594"/>
    </source>
</evidence>
<reference evidence="1 2" key="1">
    <citation type="submission" date="2019-08" db="EMBL/GenBank/DDBJ databases">
        <authorList>
            <person name="Kuhnert P."/>
        </authorList>
    </citation>
    <scope>NUCLEOTIDE SEQUENCE [LARGE SCALE GENOMIC DNA]</scope>
    <source>
        <strain evidence="1 2">B36.5</strain>
    </source>
</reference>
<organism evidence="1 2">
    <name type="scientific">Treponema phagedenis</name>
    <dbReference type="NCBI Taxonomy" id="162"/>
    <lineage>
        <taxon>Bacteria</taxon>
        <taxon>Pseudomonadati</taxon>
        <taxon>Spirochaetota</taxon>
        <taxon>Spirochaetia</taxon>
        <taxon>Spirochaetales</taxon>
        <taxon>Treponemataceae</taxon>
        <taxon>Treponema</taxon>
    </lineage>
</organism>
<dbReference type="Proteomes" id="UP000323594">
    <property type="component" value="Chromosome"/>
</dbReference>
<evidence type="ECO:0000313" key="1">
    <source>
        <dbReference type="EMBL" id="QEJ97295.1"/>
    </source>
</evidence>
<proteinExistence type="predicted"/>
<dbReference type="AlphaFoldDB" id="A0AAE6IS15"/>
<accession>A0AAE6IS15</accession>
<protein>
    <submittedName>
        <fullName evidence="1">Uncharacterized protein</fullName>
    </submittedName>
</protein>
<sequence>MVNYNGRQNSERARTPVVPNRNDVLKQSNLQSFKTRGLVFDTDGKTQYCHGWQWFHAELSLKTTTAYSEFSNS</sequence>